<dbReference type="EMBL" id="AP017457">
    <property type="protein sequence ID" value="BAU99610.1"/>
    <property type="molecule type" value="Genomic_DNA"/>
</dbReference>
<dbReference type="GeneID" id="80452261"/>
<dbReference type="PROSITE" id="PS51688">
    <property type="entry name" value="ICA"/>
    <property type="match status" value="1"/>
</dbReference>
<reference evidence="2 3" key="1">
    <citation type="journal article" date="2016" name="Genome Announc.">
        <title>Complete Genome Sequence of Aurantimicrobium minutum Type Strain KNCT, a Planktonic Ultramicrobacterium Isolated from River Water.</title>
        <authorList>
            <person name="Nakai R."/>
            <person name="Fujisawa T."/>
            <person name="Nakamura Y."/>
            <person name="Nishide H."/>
            <person name="Uchiyama I."/>
            <person name="Baba T."/>
            <person name="Toyoda A."/>
            <person name="Fujiyama A."/>
            <person name="Naganuma T."/>
            <person name="Niki H."/>
        </authorList>
    </citation>
    <scope>NUCLEOTIDE SEQUENCE [LARGE SCALE GENOMIC DNA]</scope>
    <source>
        <strain evidence="2 3">KNC</strain>
    </source>
</reference>
<feature type="domain" description="Peptidase S74" evidence="1">
    <location>
        <begin position="359"/>
        <end position="456"/>
    </location>
</feature>
<protein>
    <recommendedName>
        <fullName evidence="1">Peptidase S74 domain-containing protein</fullName>
    </recommendedName>
</protein>
<evidence type="ECO:0000259" key="1">
    <source>
        <dbReference type="PROSITE" id="PS51688"/>
    </source>
</evidence>
<dbReference type="RefSeq" id="WP_096382221.1">
    <property type="nucleotide sequence ID" value="NZ_AP017457.1"/>
</dbReference>
<sequence length="461" mass="48080">MTQSSWPFEGVDTTETQYSRLLRNIGQGVNGVPGDNNLMVYADSSGMNVKVKVAGGLSQAIVRGHMYQSTAEETLVISAAASSPRIDSIVLRLDPSANSIVLAVIAGTPAASPSAPSLTQTDTAIYELLLANVAVGASVTTISAGNVTDKRTFIENVWTTANRKPAFLGLTGFNTTIGKLETFTGSTWEVVTPTSLDASVITSGTVDSARLPIVPVASGGTGSSTAASARSALGITPGNIGAADVSHYHVIGDVTNLQAALDSKQPAGSYAASSHTHDAGAIVAGTLNLNRIPTIPTSKFGQGDWNNGAFTIASDNLTGGYLNVWGGVKSTGVYNTSVTYGAYRAVWVNVDGTFGQTASSRTVKQDIEPTTLDADAILDAEIVDFRYIDAVEALGKEAPIEVGVIAEQLLEVGLEKFVYFNEDGSPAGVHYERLAVAIIPQLQKQAQRLSAIEARLAVLEK</sequence>
<proteinExistence type="predicted"/>
<dbReference type="OrthoDB" id="5073053at2"/>
<name>A0A173LXI7_9MICO</name>
<dbReference type="InterPro" id="IPR030392">
    <property type="entry name" value="S74_ICA"/>
</dbReference>
<evidence type="ECO:0000313" key="2">
    <source>
        <dbReference type="EMBL" id="BAU99610.1"/>
    </source>
</evidence>
<organism evidence="2 3">
    <name type="scientific">Aurantimicrobium minutum</name>
    <dbReference type="NCBI Taxonomy" id="708131"/>
    <lineage>
        <taxon>Bacteria</taxon>
        <taxon>Bacillati</taxon>
        <taxon>Actinomycetota</taxon>
        <taxon>Actinomycetes</taxon>
        <taxon>Micrococcales</taxon>
        <taxon>Microbacteriaceae</taxon>
        <taxon>Aurantimicrobium</taxon>
    </lineage>
</organism>
<gene>
    <name evidence="2" type="ORF">AUMI_110680</name>
</gene>
<accession>A0A173LXI7</accession>
<dbReference type="KEGG" id="amin:AUMI_110680"/>
<dbReference type="Pfam" id="PF13884">
    <property type="entry name" value="Peptidase_S74"/>
    <property type="match status" value="1"/>
</dbReference>
<evidence type="ECO:0000313" key="3">
    <source>
        <dbReference type="Proteomes" id="UP000243847"/>
    </source>
</evidence>
<dbReference type="AlphaFoldDB" id="A0A173LXI7"/>
<dbReference type="Proteomes" id="UP000243847">
    <property type="component" value="Chromosome sequence1"/>
</dbReference>